<feature type="region of interest" description="Disordered" evidence="1">
    <location>
        <begin position="175"/>
        <end position="194"/>
    </location>
</feature>
<keyword evidence="3" id="KW-1185">Reference proteome</keyword>
<dbReference type="Proteomes" id="UP001153076">
    <property type="component" value="Unassembled WGS sequence"/>
</dbReference>
<dbReference type="AlphaFoldDB" id="A0A9Q1JPG5"/>
<evidence type="ECO:0000313" key="2">
    <source>
        <dbReference type="EMBL" id="KAJ8428599.1"/>
    </source>
</evidence>
<dbReference type="EMBL" id="JAKOGI010000990">
    <property type="protein sequence ID" value="KAJ8428599.1"/>
    <property type="molecule type" value="Genomic_DNA"/>
</dbReference>
<accession>A0A9Q1JPG5</accession>
<gene>
    <name evidence="2" type="ORF">Cgig2_025259</name>
</gene>
<organism evidence="2 3">
    <name type="scientific">Carnegiea gigantea</name>
    <dbReference type="NCBI Taxonomy" id="171969"/>
    <lineage>
        <taxon>Eukaryota</taxon>
        <taxon>Viridiplantae</taxon>
        <taxon>Streptophyta</taxon>
        <taxon>Embryophyta</taxon>
        <taxon>Tracheophyta</taxon>
        <taxon>Spermatophyta</taxon>
        <taxon>Magnoliopsida</taxon>
        <taxon>eudicotyledons</taxon>
        <taxon>Gunneridae</taxon>
        <taxon>Pentapetalae</taxon>
        <taxon>Caryophyllales</taxon>
        <taxon>Cactineae</taxon>
        <taxon>Cactaceae</taxon>
        <taxon>Cactoideae</taxon>
        <taxon>Echinocereeae</taxon>
        <taxon>Carnegiea</taxon>
    </lineage>
</organism>
<protein>
    <submittedName>
        <fullName evidence="2">Uncharacterized protein</fullName>
    </submittedName>
</protein>
<name>A0A9Q1JPG5_9CARY</name>
<evidence type="ECO:0000313" key="3">
    <source>
        <dbReference type="Proteomes" id="UP001153076"/>
    </source>
</evidence>
<sequence length="194" mass="22362">MLTIPKDLATWLIENFDPASNTSKLSDNRILEKTEEDVHATLALLMGLLGFQVALTCEPKNEYTKLLEQWRTRWNRGRTGTPKVGVNQIPNYNWCAYLLQCLNDTIVECKQNHTRYFRRPLLFLMGNPNAMNSLIKRTHTTINSPTYNDEQECLDTTMNTVVDIAMQYSNLVQHKAKGKKDNSKQTIEDELPQI</sequence>
<comment type="caution">
    <text evidence="2">The sequence shown here is derived from an EMBL/GenBank/DDBJ whole genome shotgun (WGS) entry which is preliminary data.</text>
</comment>
<dbReference type="OrthoDB" id="693469at2759"/>
<evidence type="ECO:0000256" key="1">
    <source>
        <dbReference type="SAM" id="MobiDB-lite"/>
    </source>
</evidence>
<proteinExistence type="predicted"/>
<reference evidence="2" key="1">
    <citation type="submission" date="2022-04" db="EMBL/GenBank/DDBJ databases">
        <title>Carnegiea gigantea Genome sequencing and assembly v2.</title>
        <authorList>
            <person name="Copetti D."/>
            <person name="Sanderson M.J."/>
            <person name="Burquez A."/>
            <person name="Wojciechowski M.F."/>
        </authorList>
    </citation>
    <scope>NUCLEOTIDE SEQUENCE</scope>
    <source>
        <strain evidence="2">SGP5-SGP5p</strain>
        <tissue evidence="2">Aerial part</tissue>
    </source>
</reference>